<dbReference type="AlphaFoldDB" id="A0AAE9QR74"/>
<evidence type="ECO:0000313" key="1">
    <source>
        <dbReference type="EMBL" id="VTT22876.1"/>
    </source>
</evidence>
<accession>A0AAE9QR74</accession>
<sequence length="43" mass="5195">MSRKIRRTFTDDFKQQIVDLHNAGRKRSEFISEYDLTLSTFDK</sequence>
<evidence type="ECO:0000313" key="2">
    <source>
        <dbReference type="Proteomes" id="UP000339049"/>
    </source>
</evidence>
<organism evidence="1 2">
    <name type="scientific">Streptococcus dysgalactiae subsp. equisimilis</name>
    <name type="common">Streptococcus equisimilis</name>
    <dbReference type="NCBI Taxonomy" id="119602"/>
    <lineage>
        <taxon>Bacteria</taxon>
        <taxon>Bacillati</taxon>
        <taxon>Bacillota</taxon>
        <taxon>Bacilli</taxon>
        <taxon>Lactobacillales</taxon>
        <taxon>Streptococcaceae</taxon>
        <taxon>Streptococcus</taxon>
    </lineage>
</organism>
<reference evidence="1 2" key="1">
    <citation type="submission" date="2019-05" db="EMBL/GenBank/DDBJ databases">
        <authorList>
            <consortium name="Pathogen Informatics"/>
        </authorList>
    </citation>
    <scope>NUCLEOTIDE SEQUENCE [LARGE SCALE GENOMIC DNA]</scope>
    <source>
        <strain evidence="1 2">NCTC11557</strain>
    </source>
</reference>
<protein>
    <submittedName>
        <fullName evidence="1">Transposase</fullName>
    </submittedName>
</protein>
<comment type="caution">
    <text evidence="1">The sequence shown here is derived from an EMBL/GenBank/DDBJ whole genome shotgun (WGS) entry which is preliminary data.</text>
</comment>
<proteinExistence type="predicted"/>
<dbReference type="Proteomes" id="UP000339049">
    <property type="component" value="Unassembled WGS sequence"/>
</dbReference>
<gene>
    <name evidence="1" type="ORF">NCTC11557_00256</name>
</gene>
<name>A0AAE9QR74_STREQ</name>
<dbReference type="EMBL" id="CABEIY010000005">
    <property type="protein sequence ID" value="VTT22876.1"/>
    <property type="molecule type" value="Genomic_DNA"/>
</dbReference>